<dbReference type="Pfam" id="PF01832">
    <property type="entry name" value="Glucosaminidase"/>
    <property type="match status" value="1"/>
</dbReference>
<sequence length="165" mass="18137">MNLELTNPSILGPTRLSPEQMNLFVQSVNPHAIELATHYVAFGQYYGIRGDIAFAQALLETNYFRFTGIVQPEQNNYAGIGATGPGNPGAFFQTAEEGVLAHLQHLFAYAATEHLPSDYPLVDPRFHLVQRGSAPTWTALNGKWAVPGTTYGQTILNLYDRISKA</sequence>
<dbReference type="EMBL" id="PGVE01000095">
    <property type="protein sequence ID" value="PLS01476.1"/>
    <property type="molecule type" value="Genomic_DNA"/>
</dbReference>
<evidence type="ECO:0000313" key="3">
    <source>
        <dbReference type="Proteomes" id="UP000234950"/>
    </source>
</evidence>
<gene>
    <name evidence="2" type="ORF">CVD27_25260</name>
</gene>
<feature type="domain" description="Mannosyl-glycoprotein endo-beta-N-acetylglucosamidase-like" evidence="1">
    <location>
        <begin position="37"/>
        <end position="161"/>
    </location>
</feature>
<dbReference type="RefSeq" id="WP_101651639.1">
    <property type="nucleotide sequence ID" value="NZ_PGVE01000095.1"/>
</dbReference>
<keyword evidence="3" id="KW-1185">Reference proteome</keyword>
<proteinExistence type="predicted"/>
<evidence type="ECO:0000259" key="1">
    <source>
        <dbReference type="Pfam" id="PF01832"/>
    </source>
</evidence>
<name>A0A2N5H7I2_9BACI</name>
<accession>A0A2N5H7I2</accession>
<dbReference type="Proteomes" id="UP000234950">
    <property type="component" value="Unassembled WGS sequence"/>
</dbReference>
<comment type="caution">
    <text evidence="2">The sequence shown here is derived from an EMBL/GenBank/DDBJ whole genome shotgun (WGS) entry which is preliminary data.</text>
</comment>
<dbReference type="GO" id="GO:0004040">
    <property type="term" value="F:amidase activity"/>
    <property type="evidence" value="ECO:0007669"/>
    <property type="project" value="InterPro"/>
</dbReference>
<dbReference type="AlphaFoldDB" id="A0A2N5H7I2"/>
<dbReference type="OrthoDB" id="9763643at2"/>
<organism evidence="2 3">
    <name type="scientific">Neobacillus cucumis</name>
    <dbReference type="NCBI Taxonomy" id="1740721"/>
    <lineage>
        <taxon>Bacteria</taxon>
        <taxon>Bacillati</taxon>
        <taxon>Bacillota</taxon>
        <taxon>Bacilli</taxon>
        <taxon>Bacillales</taxon>
        <taxon>Bacillaceae</taxon>
        <taxon>Neobacillus</taxon>
    </lineage>
</organism>
<protein>
    <recommendedName>
        <fullName evidence="1">Mannosyl-glycoprotein endo-beta-N-acetylglucosamidase-like domain-containing protein</fullName>
    </recommendedName>
</protein>
<dbReference type="InterPro" id="IPR002901">
    <property type="entry name" value="MGlyc_endo_b_GlcNAc-like_dom"/>
</dbReference>
<evidence type="ECO:0000313" key="2">
    <source>
        <dbReference type="EMBL" id="PLS01476.1"/>
    </source>
</evidence>
<reference evidence="2 3" key="1">
    <citation type="submission" date="2017-11" db="EMBL/GenBank/DDBJ databases">
        <title>Comparitive Functional Genomics of Dry Heat Resistant strains isolated from the Viking Spacecraft.</title>
        <authorList>
            <person name="Seuylemezian A."/>
            <person name="Cooper K."/>
            <person name="Vaishampayan P."/>
        </authorList>
    </citation>
    <scope>NUCLEOTIDE SEQUENCE [LARGE SCALE GENOMIC DNA]</scope>
    <source>
        <strain evidence="2 3">V32-6</strain>
    </source>
</reference>